<name>A0A512BHF5_9BACT</name>
<dbReference type="EMBL" id="BJYT01000021">
    <property type="protein sequence ID" value="GEO11399.1"/>
    <property type="molecule type" value="Genomic_DNA"/>
</dbReference>
<accession>A0A512BHF5</accession>
<comment type="caution">
    <text evidence="1">The sequence shown here is derived from an EMBL/GenBank/DDBJ whole genome shotgun (WGS) entry which is preliminary data.</text>
</comment>
<evidence type="ECO:0000313" key="2">
    <source>
        <dbReference type="Proteomes" id="UP000321513"/>
    </source>
</evidence>
<organism evidence="1 2">
    <name type="scientific">Segetibacter aerophilus</name>
    <dbReference type="NCBI Taxonomy" id="670293"/>
    <lineage>
        <taxon>Bacteria</taxon>
        <taxon>Pseudomonadati</taxon>
        <taxon>Bacteroidota</taxon>
        <taxon>Chitinophagia</taxon>
        <taxon>Chitinophagales</taxon>
        <taxon>Chitinophagaceae</taxon>
        <taxon>Segetibacter</taxon>
    </lineage>
</organism>
<protein>
    <submittedName>
        <fullName evidence="1">Uncharacterized protein</fullName>
    </submittedName>
</protein>
<proteinExistence type="predicted"/>
<evidence type="ECO:0000313" key="1">
    <source>
        <dbReference type="EMBL" id="GEO11399.1"/>
    </source>
</evidence>
<sequence length="127" mass="14631">MYEVKYPFSGAKEAAAFLVKTGRNNNKIVLHPDFEGMALLHYAGINEIYYPTINGYGSFIKFNDKRKPRSNRDIYKIALRDEIETMVFNGRKSDSAINSIGYELIYSPTIHSTVPDEDFWIYGKKHP</sequence>
<reference evidence="1 2" key="1">
    <citation type="submission" date="2019-07" db="EMBL/GenBank/DDBJ databases">
        <title>Whole genome shotgun sequence of Segetibacter aerophilus NBRC 106135.</title>
        <authorList>
            <person name="Hosoyama A."/>
            <person name="Uohara A."/>
            <person name="Ohji S."/>
            <person name="Ichikawa N."/>
        </authorList>
    </citation>
    <scope>NUCLEOTIDE SEQUENCE [LARGE SCALE GENOMIC DNA]</scope>
    <source>
        <strain evidence="1 2">NBRC 106135</strain>
    </source>
</reference>
<gene>
    <name evidence="1" type="ORF">SAE01_38950</name>
</gene>
<dbReference type="AlphaFoldDB" id="A0A512BHF5"/>
<keyword evidence="2" id="KW-1185">Reference proteome</keyword>
<dbReference type="Proteomes" id="UP000321513">
    <property type="component" value="Unassembled WGS sequence"/>
</dbReference>